<evidence type="ECO:0000313" key="1">
    <source>
        <dbReference type="EMBL" id="MCR2747657.1"/>
    </source>
</evidence>
<evidence type="ECO:0000313" key="2">
    <source>
        <dbReference type="Proteomes" id="UP001165267"/>
    </source>
</evidence>
<name>A0ABT1XK30_9BURK</name>
<protein>
    <submittedName>
        <fullName evidence="1">Uncharacterized protein</fullName>
    </submittedName>
</protein>
<reference evidence="1" key="1">
    <citation type="submission" date="2022-07" db="EMBL/GenBank/DDBJ databases">
        <authorList>
            <person name="Xamxidin M."/>
        </authorList>
    </citation>
    <scope>NUCLEOTIDE SEQUENCE</scope>
    <source>
        <strain evidence="1">YS8-69</strain>
    </source>
</reference>
<keyword evidence="2" id="KW-1185">Reference proteome</keyword>
<dbReference type="RefSeq" id="WP_257512876.1">
    <property type="nucleotide sequence ID" value="NZ_JANKHG010000026.1"/>
</dbReference>
<dbReference type="Proteomes" id="UP001165267">
    <property type="component" value="Unassembled WGS sequence"/>
</dbReference>
<organism evidence="1 2">
    <name type="scientific">Limnobacter parvus</name>
    <dbReference type="NCBI Taxonomy" id="2939690"/>
    <lineage>
        <taxon>Bacteria</taxon>
        <taxon>Pseudomonadati</taxon>
        <taxon>Pseudomonadota</taxon>
        <taxon>Betaproteobacteria</taxon>
        <taxon>Burkholderiales</taxon>
        <taxon>Burkholderiaceae</taxon>
        <taxon>Limnobacter</taxon>
    </lineage>
</organism>
<gene>
    <name evidence="1" type="ORF">NSP04_13485</name>
</gene>
<comment type="caution">
    <text evidence="1">The sequence shown here is derived from an EMBL/GenBank/DDBJ whole genome shotgun (WGS) entry which is preliminary data.</text>
</comment>
<proteinExistence type="predicted"/>
<sequence>MTMRFEASAFRDLLGVMGFAQAEVQRIKNELDQPTLHGNDLSCITKNALH</sequence>
<accession>A0ABT1XK30</accession>
<dbReference type="EMBL" id="JANKHG010000026">
    <property type="protein sequence ID" value="MCR2747657.1"/>
    <property type="molecule type" value="Genomic_DNA"/>
</dbReference>